<feature type="transmembrane region" description="Helical" evidence="1">
    <location>
        <begin position="21"/>
        <end position="41"/>
    </location>
</feature>
<evidence type="ECO:0000313" key="4">
    <source>
        <dbReference type="Proteomes" id="UP000011715"/>
    </source>
</evidence>
<name>A0A0C4E808_MAGP6</name>
<evidence type="ECO:0000313" key="2">
    <source>
        <dbReference type="EMBL" id="KLU89725.1"/>
    </source>
</evidence>
<dbReference type="VEuPathDB" id="FungiDB:MAPG_08694"/>
<dbReference type="AlphaFoldDB" id="A0A0C4E808"/>
<reference evidence="2" key="2">
    <citation type="submission" date="2010-05" db="EMBL/GenBank/DDBJ databases">
        <title>The Genome Sequence of Magnaporthe poae strain ATCC 64411.</title>
        <authorList>
            <consortium name="The Broad Institute Genome Sequencing Platform"/>
            <consortium name="Broad Institute Genome Sequencing Center for Infectious Disease"/>
            <person name="Ma L.-J."/>
            <person name="Dead R."/>
            <person name="Young S."/>
            <person name="Zeng Q."/>
            <person name="Koehrsen M."/>
            <person name="Alvarado L."/>
            <person name="Berlin A."/>
            <person name="Chapman S.B."/>
            <person name="Chen Z."/>
            <person name="Freedman E."/>
            <person name="Gellesch M."/>
            <person name="Goldberg J."/>
            <person name="Griggs A."/>
            <person name="Gujja S."/>
            <person name="Heilman E.R."/>
            <person name="Heiman D."/>
            <person name="Hepburn T."/>
            <person name="Howarth C."/>
            <person name="Jen D."/>
            <person name="Larson L."/>
            <person name="Mehta T."/>
            <person name="Neiman D."/>
            <person name="Pearson M."/>
            <person name="Roberts A."/>
            <person name="Saif S."/>
            <person name="Shea T."/>
            <person name="Shenoy N."/>
            <person name="Sisk P."/>
            <person name="Stolte C."/>
            <person name="Sykes S."/>
            <person name="Walk T."/>
            <person name="White J."/>
            <person name="Yandava C."/>
            <person name="Haas B."/>
            <person name="Nusbaum C."/>
            <person name="Birren B."/>
        </authorList>
    </citation>
    <scope>NUCLEOTIDE SEQUENCE</scope>
    <source>
        <strain evidence="2">ATCC 64411</strain>
    </source>
</reference>
<keyword evidence="1" id="KW-0472">Membrane</keyword>
<accession>A0A0C4E808</accession>
<keyword evidence="4" id="KW-1185">Reference proteome</keyword>
<keyword evidence="1" id="KW-1133">Transmembrane helix</keyword>
<protein>
    <submittedName>
        <fullName evidence="2 3">Uncharacterized protein</fullName>
    </submittedName>
</protein>
<dbReference type="EMBL" id="ADBL01002109">
    <property type="status" value="NOT_ANNOTATED_CDS"/>
    <property type="molecule type" value="Genomic_DNA"/>
</dbReference>
<reference evidence="4" key="1">
    <citation type="submission" date="2010-05" db="EMBL/GenBank/DDBJ databases">
        <title>The genome sequence of Magnaporthe poae strain ATCC 64411.</title>
        <authorList>
            <person name="Ma L.-J."/>
            <person name="Dead R."/>
            <person name="Young S."/>
            <person name="Zeng Q."/>
            <person name="Koehrsen M."/>
            <person name="Alvarado L."/>
            <person name="Berlin A."/>
            <person name="Chapman S.B."/>
            <person name="Chen Z."/>
            <person name="Freedman E."/>
            <person name="Gellesch M."/>
            <person name="Goldberg J."/>
            <person name="Griggs A."/>
            <person name="Gujja S."/>
            <person name="Heilman E.R."/>
            <person name="Heiman D."/>
            <person name="Hepburn T."/>
            <person name="Howarth C."/>
            <person name="Jen D."/>
            <person name="Larson L."/>
            <person name="Mehta T."/>
            <person name="Neiman D."/>
            <person name="Pearson M."/>
            <person name="Roberts A."/>
            <person name="Saif S."/>
            <person name="Shea T."/>
            <person name="Shenoy N."/>
            <person name="Sisk P."/>
            <person name="Stolte C."/>
            <person name="Sykes S."/>
            <person name="Walk T."/>
            <person name="White J."/>
            <person name="Yandava C."/>
            <person name="Haas B."/>
            <person name="Nusbaum C."/>
            <person name="Birren B."/>
        </authorList>
    </citation>
    <scope>NUCLEOTIDE SEQUENCE [LARGE SCALE GENOMIC DNA]</scope>
    <source>
        <strain evidence="4">ATCC 64411 / 73-15</strain>
    </source>
</reference>
<keyword evidence="1" id="KW-0812">Transmembrane</keyword>
<dbReference type="EMBL" id="GL876973">
    <property type="protein sequence ID" value="KLU89725.1"/>
    <property type="molecule type" value="Genomic_DNA"/>
</dbReference>
<organism evidence="3 4">
    <name type="scientific">Magnaporthiopsis poae (strain ATCC 64411 / 73-15)</name>
    <name type="common">Kentucky bluegrass fungus</name>
    <name type="synonym">Magnaporthe poae</name>
    <dbReference type="NCBI Taxonomy" id="644358"/>
    <lineage>
        <taxon>Eukaryota</taxon>
        <taxon>Fungi</taxon>
        <taxon>Dikarya</taxon>
        <taxon>Ascomycota</taxon>
        <taxon>Pezizomycotina</taxon>
        <taxon>Sordariomycetes</taxon>
        <taxon>Sordariomycetidae</taxon>
        <taxon>Magnaporthales</taxon>
        <taxon>Magnaporthaceae</taxon>
        <taxon>Magnaporthiopsis</taxon>
    </lineage>
</organism>
<gene>
    <name evidence="2" type="ORF">MAPG_08694</name>
</gene>
<proteinExistence type="predicted"/>
<dbReference type="EnsemblFungi" id="MAPG_08694T0">
    <property type="protein sequence ID" value="MAPG_08694T0"/>
    <property type="gene ID" value="MAPG_08694"/>
</dbReference>
<reference evidence="3" key="4">
    <citation type="journal article" date="2015" name="G3 (Bethesda)">
        <title>Genome sequences of three phytopathogenic species of the Magnaporthaceae family of fungi.</title>
        <authorList>
            <person name="Okagaki L.H."/>
            <person name="Nunes C.C."/>
            <person name="Sailsbery J."/>
            <person name="Clay B."/>
            <person name="Brown D."/>
            <person name="John T."/>
            <person name="Oh Y."/>
            <person name="Young N."/>
            <person name="Fitzgerald M."/>
            <person name="Haas B.J."/>
            <person name="Zeng Q."/>
            <person name="Young S."/>
            <person name="Adiconis X."/>
            <person name="Fan L."/>
            <person name="Levin J.Z."/>
            <person name="Mitchell T.K."/>
            <person name="Okubara P.A."/>
            <person name="Farman M.L."/>
            <person name="Kohn L.M."/>
            <person name="Birren B."/>
            <person name="Ma L.-J."/>
            <person name="Dean R.A."/>
        </authorList>
    </citation>
    <scope>NUCLEOTIDE SEQUENCE</scope>
    <source>
        <strain evidence="3">ATCC 64411 / 73-15</strain>
    </source>
</reference>
<dbReference type="Proteomes" id="UP000011715">
    <property type="component" value="Unassembled WGS sequence"/>
</dbReference>
<reference evidence="2" key="3">
    <citation type="submission" date="2011-03" db="EMBL/GenBank/DDBJ databases">
        <title>Annotation of Magnaporthe poae ATCC 64411.</title>
        <authorList>
            <person name="Ma L.-J."/>
            <person name="Dead R."/>
            <person name="Young S.K."/>
            <person name="Zeng Q."/>
            <person name="Gargeya S."/>
            <person name="Fitzgerald M."/>
            <person name="Haas B."/>
            <person name="Abouelleil A."/>
            <person name="Alvarado L."/>
            <person name="Arachchi H.M."/>
            <person name="Berlin A."/>
            <person name="Brown A."/>
            <person name="Chapman S.B."/>
            <person name="Chen Z."/>
            <person name="Dunbar C."/>
            <person name="Freedman E."/>
            <person name="Gearin G."/>
            <person name="Gellesch M."/>
            <person name="Goldberg J."/>
            <person name="Griggs A."/>
            <person name="Gujja S."/>
            <person name="Heiman D."/>
            <person name="Howarth C."/>
            <person name="Larson L."/>
            <person name="Lui A."/>
            <person name="MacDonald P.J.P."/>
            <person name="Mehta T."/>
            <person name="Montmayeur A."/>
            <person name="Murphy C."/>
            <person name="Neiman D."/>
            <person name="Pearson M."/>
            <person name="Priest M."/>
            <person name="Roberts A."/>
            <person name="Saif S."/>
            <person name="Shea T."/>
            <person name="Shenoy N."/>
            <person name="Sisk P."/>
            <person name="Stolte C."/>
            <person name="Sykes S."/>
            <person name="Yandava C."/>
            <person name="Wortman J."/>
            <person name="Nusbaum C."/>
            <person name="Birren B."/>
        </authorList>
    </citation>
    <scope>NUCLEOTIDE SEQUENCE</scope>
    <source>
        <strain evidence="2">ATCC 64411</strain>
    </source>
</reference>
<sequence length="81" mass="9963">MVKHKYKIYGVKIRFYQKENCLFYIFISKAPFFGPFFLWLFNFKRLKIFSVNLKVNKKLLKKRRPITFFAYKSTLYVTPGY</sequence>
<evidence type="ECO:0000256" key="1">
    <source>
        <dbReference type="SAM" id="Phobius"/>
    </source>
</evidence>
<evidence type="ECO:0000313" key="3">
    <source>
        <dbReference type="EnsemblFungi" id="MAPG_08694T0"/>
    </source>
</evidence>
<reference evidence="3" key="5">
    <citation type="submission" date="2015-06" db="UniProtKB">
        <authorList>
            <consortium name="EnsemblFungi"/>
        </authorList>
    </citation>
    <scope>IDENTIFICATION</scope>
    <source>
        <strain evidence="3">ATCC 64411</strain>
    </source>
</reference>